<keyword evidence="2" id="KW-0732">Signal</keyword>
<dbReference type="InterPro" id="IPR001763">
    <property type="entry name" value="Rhodanese-like_dom"/>
</dbReference>
<feature type="domain" description="Rhodanese" evidence="3">
    <location>
        <begin position="181"/>
        <end position="294"/>
    </location>
</feature>
<dbReference type="EC" id="2.8.1.1" evidence="4"/>
<keyword evidence="1" id="KW-0677">Repeat</keyword>
<dbReference type="Pfam" id="PF00581">
    <property type="entry name" value="Rhodanese"/>
    <property type="match status" value="2"/>
</dbReference>
<evidence type="ECO:0000313" key="5">
    <source>
        <dbReference type="Proteomes" id="UP000076079"/>
    </source>
</evidence>
<evidence type="ECO:0000259" key="3">
    <source>
        <dbReference type="PROSITE" id="PS50206"/>
    </source>
</evidence>
<dbReference type="SMART" id="SM00450">
    <property type="entry name" value="RHOD"/>
    <property type="match status" value="2"/>
</dbReference>
<dbReference type="InterPro" id="IPR051126">
    <property type="entry name" value="Thiosulfate_sulfurtransferase"/>
</dbReference>
<dbReference type="CDD" id="cd01449">
    <property type="entry name" value="TST_Repeat_2"/>
    <property type="match status" value="1"/>
</dbReference>
<keyword evidence="4" id="KW-0808">Transferase</keyword>
<dbReference type="SUPFAM" id="SSF52821">
    <property type="entry name" value="Rhodanese/Cell cycle control phosphatase"/>
    <property type="match status" value="2"/>
</dbReference>
<gene>
    <name evidence="4" type="primary">rhdA_2</name>
    <name evidence="4" type="ORF">LuPra_06161</name>
</gene>
<dbReference type="PATRIC" id="fig|1813736.3.peg.6470"/>
<dbReference type="STRING" id="1855912.LuPra_06161"/>
<evidence type="ECO:0000313" key="4">
    <source>
        <dbReference type="EMBL" id="AMY12877.1"/>
    </source>
</evidence>
<dbReference type="PROSITE" id="PS50206">
    <property type="entry name" value="RHODANESE_3"/>
    <property type="match status" value="2"/>
</dbReference>
<dbReference type="Gene3D" id="3.40.250.10">
    <property type="entry name" value="Rhodanese-like domain"/>
    <property type="match status" value="2"/>
</dbReference>
<dbReference type="GO" id="GO:0004792">
    <property type="term" value="F:thiosulfate-cyanide sulfurtransferase activity"/>
    <property type="evidence" value="ECO:0007669"/>
    <property type="project" value="UniProtKB-EC"/>
</dbReference>
<dbReference type="InterPro" id="IPR001307">
    <property type="entry name" value="Thiosulphate_STrfase_CS"/>
</dbReference>
<evidence type="ECO:0000256" key="1">
    <source>
        <dbReference type="ARBA" id="ARBA00022737"/>
    </source>
</evidence>
<feature type="chain" id="PRO_5007512063" evidence="2">
    <location>
        <begin position="21"/>
        <end position="300"/>
    </location>
</feature>
<feature type="signal peptide" evidence="2">
    <location>
        <begin position="1"/>
        <end position="20"/>
    </location>
</feature>
<keyword evidence="5" id="KW-1185">Reference proteome</keyword>
<dbReference type="PANTHER" id="PTHR43855">
    <property type="entry name" value="THIOSULFATE SULFURTRANSFERASE"/>
    <property type="match status" value="1"/>
</dbReference>
<dbReference type="PROSITE" id="PS00380">
    <property type="entry name" value="RHODANESE_1"/>
    <property type="match status" value="1"/>
</dbReference>
<proteinExistence type="predicted"/>
<reference evidence="4 5" key="1">
    <citation type="journal article" date="2016" name="Genome Announc.">
        <title>First Complete Genome Sequence of a Subdivision 6 Acidobacterium Strain.</title>
        <authorList>
            <person name="Huang S."/>
            <person name="Vieira S."/>
            <person name="Bunk B."/>
            <person name="Riedel T."/>
            <person name="Sproer C."/>
            <person name="Overmann J."/>
        </authorList>
    </citation>
    <scope>NUCLEOTIDE SEQUENCE [LARGE SCALE GENOMIC DNA]</scope>
    <source>
        <strain evidence="5">DSM 100886 HEG_-6_39</strain>
    </source>
</reference>
<dbReference type="EMBL" id="CP015136">
    <property type="protein sequence ID" value="AMY12877.1"/>
    <property type="molecule type" value="Genomic_DNA"/>
</dbReference>
<dbReference type="OrthoDB" id="9770030at2"/>
<evidence type="ECO:0000256" key="2">
    <source>
        <dbReference type="SAM" id="SignalP"/>
    </source>
</evidence>
<reference evidence="5" key="2">
    <citation type="submission" date="2016-04" db="EMBL/GenBank/DDBJ databases">
        <title>First Complete Genome Sequence of a Subdivision 6 Acidobacterium.</title>
        <authorList>
            <person name="Huang S."/>
            <person name="Vieira S."/>
            <person name="Bunk B."/>
            <person name="Riedel T."/>
            <person name="Sproeer C."/>
            <person name="Overmann J."/>
        </authorList>
    </citation>
    <scope>NUCLEOTIDE SEQUENCE [LARGE SCALE GENOMIC DNA]</scope>
    <source>
        <strain evidence="5">DSM 100886 HEG_-6_39</strain>
    </source>
</reference>
<dbReference type="AlphaFoldDB" id="A0A143PVU3"/>
<sequence precursor="true">MRQAILGLACLVAASVAAHAQSNAPSLITPTQLEPMLADRALVLLHVGDKAEYDAEHLPGARHIEVRSLAATPQQGGLTLQLPIPAELETKLEALGISDTSRIVVYMGKDWISPLTRVVFTLDYAGLGGRTMVLDGGMQAWKAAGKAVVTDVPAAPATGTLTIKARPEAVADLAWVQSHAGKSDCVVIDARNTQFYTGESNNNGRIPRPGHVAGAVSAPFDTWVREDGSFKPRAELEAMLKAAGARTGTTVATYCHIGQQATVPYFVARMLGYDVKLFDGSYEEWSRTESAPVKTGSAPQ</sequence>
<protein>
    <submittedName>
        <fullName evidence="4">Thiosulfate sulfurtransferase</fullName>
        <ecNumber evidence="4">2.8.1.1</ecNumber>
    </submittedName>
</protein>
<name>A0A143PVU3_LUTPR</name>
<dbReference type="Proteomes" id="UP000076079">
    <property type="component" value="Chromosome"/>
</dbReference>
<accession>A0A143PVU3</accession>
<dbReference type="PANTHER" id="PTHR43855:SF1">
    <property type="entry name" value="THIOSULFATE SULFURTRANSFERASE"/>
    <property type="match status" value="1"/>
</dbReference>
<organism evidence="4 5">
    <name type="scientific">Luteitalea pratensis</name>
    <dbReference type="NCBI Taxonomy" id="1855912"/>
    <lineage>
        <taxon>Bacteria</taxon>
        <taxon>Pseudomonadati</taxon>
        <taxon>Acidobacteriota</taxon>
        <taxon>Vicinamibacteria</taxon>
        <taxon>Vicinamibacterales</taxon>
        <taxon>Vicinamibacteraceae</taxon>
        <taxon>Luteitalea</taxon>
    </lineage>
</organism>
<dbReference type="RefSeq" id="WP_110174293.1">
    <property type="nucleotide sequence ID" value="NZ_CP015136.1"/>
</dbReference>
<dbReference type="InterPro" id="IPR036873">
    <property type="entry name" value="Rhodanese-like_dom_sf"/>
</dbReference>
<dbReference type="KEGG" id="abac:LuPra_06161"/>
<feature type="domain" description="Rhodanese" evidence="3">
    <location>
        <begin position="38"/>
        <end position="150"/>
    </location>
</feature>